<protein>
    <submittedName>
        <fullName evidence="1">Uncharacterized protein</fullName>
    </submittedName>
</protein>
<keyword evidence="2" id="KW-1185">Reference proteome</keyword>
<comment type="caution">
    <text evidence="1">The sequence shown here is derived from an EMBL/GenBank/DDBJ whole genome shotgun (WGS) entry which is preliminary data.</text>
</comment>
<dbReference type="AlphaFoldDB" id="A0A5C5XTF9"/>
<dbReference type="RefSeq" id="WP_145304383.1">
    <property type="nucleotide sequence ID" value="NZ_CP036319.1"/>
</dbReference>
<name>A0A5C5XTF9_9PLAN</name>
<reference evidence="1 2" key="1">
    <citation type="submission" date="2019-02" db="EMBL/GenBank/DDBJ databases">
        <title>Deep-cultivation of Planctomycetes and their phenomic and genomic characterization uncovers novel biology.</title>
        <authorList>
            <person name="Wiegand S."/>
            <person name="Jogler M."/>
            <person name="Boedeker C."/>
            <person name="Pinto D."/>
            <person name="Vollmers J."/>
            <person name="Rivas-Marin E."/>
            <person name="Kohn T."/>
            <person name="Peeters S.H."/>
            <person name="Heuer A."/>
            <person name="Rast P."/>
            <person name="Oberbeckmann S."/>
            <person name="Bunk B."/>
            <person name="Jeske O."/>
            <person name="Meyerdierks A."/>
            <person name="Storesund J.E."/>
            <person name="Kallscheuer N."/>
            <person name="Luecker S."/>
            <person name="Lage O.M."/>
            <person name="Pohl T."/>
            <person name="Merkel B.J."/>
            <person name="Hornburger P."/>
            <person name="Mueller R.-W."/>
            <person name="Bruemmer F."/>
            <person name="Labrenz M."/>
            <person name="Spormann A.M."/>
            <person name="Op Den Camp H."/>
            <person name="Overmann J."/>
            <person name="Amann R."/>
            <person name="Jetten M.S.M."/>
            <person name="Mascher T."/>
            <person name="Medema M.H."/>
            <person name="Devos D.P."/>
            <person name="Kaster A.-K."/>
            <person name="Ovreas L."/>
            <person name="Rohde M."/>
            <person name="Galperin M.Y."/>
            <person name="Jogler C."/>
        </authorList>
    </citation>
    <scope>NUCLEOTIDE SEQUENCE [LARGE SCALE GENOMIC DNA]</scope>
    <source>
        <strain evidence="1 2">Pan14r</strain>
    </source>
</reference>
<dbReference type="EMBL" id="SJPL01000002">
    <property type="protein sequence ID" value="TWT65623.1"/>
    <property type="molecule type" value="Genomic_DNA"/>
</dbReference>
<evidence type="ECO:0000313" key="2">
    <source>
        <dbReference type="Proteomes" id="UP000317238"/>
    </source>
</evidence>
<accession>A0A5C5XTF9</accession>
<dbReference type="OrthoDB" id="286183at2"/>
<dbReference type="Proteomes" id="UP000317238">
    <property type="component" value="Unassembled WGS sequence"/>
</dbReference>
<organism evidence="1 2">
    <name type="scientific">Crateriforma conspicua</name>
    <dbReference type="NCBI Taxonomy" id="2527996"/>
    <lineage>
        <taxon>Bacteria</taxon>
        <taxon>Pseudomonadati</taxon>
        <taxon>Planctomycetota</taxon>
        <taxon>Planctomycetia</taxon>
        <taxon>Planctomycetales</taxon>
        <taxon>Planctomycetaceae</taxon>
        <taxon>Crateriforma</taxon>
    </lineage>
</organism>
<evidence type="ECO:0000313" key="1">
    <source>
        <dbReference type="EMBL" id="TWT65623.1"/>
    </source>
</evidence>
<sequence>MPLQLFNHAPPSYAQDEIGKRGGFNHRFGGDAIQSGYRFHDCKPLHLIYELDQSDPLCPSYLTGQSRLPLFYPFRYEQGCSYEVRGQDIRIVGPSWLTDNFPPWDAPEAFCELPTRLSSMPYDPSDPQDVMAFKGVFGWDSLDEAGIKDALAIARETTSIHPSTHAPEDSWTYEQTIESCYGAPFVQGPPVAQCQNPNCTKEWLTTIALQTEPVKTEMVWPDQFVMTYWQICPKCKCIAAENTCT</sequence>
<proteinExistence type="predicted"/>
<gene>
    <name evidence="1" type="ORF">Pan14r_51700</name>
</gene>